<dbReference type="OrthoDB" id="7906906at2"/>
<protein>
    <submittedName>
        <fullName evidence="1">Uncharacterized protein</fullName>
    </submittedName>
</protein>
<proteinExistence type="predicted"/>
<evidence type="ECO:0000313" key="2">
    <source>
        <dbReference type="Proteomes" id="UP000265750"/>
    </source>
</evidence>
<name>A0A3A1WMN2_9HYPH</name>
<dbReference type="Proteomes" id="UP000265750">
    <property type="component" value="Unassembled WGS sequence"/>
</dbReference>
<dbReference type="RefSeq" id="WP_119538893.1">
    <property type="nucleotide sequence ID" value="NZ_QYRN01000002.1"/>
</dbReference>
<dbReference type="AlphaFoldDB" id="A0A3A1WMN2"/>
<keyword evidence="2" id="KW-1185">Reference proteome</keyword>
<organism evidence="1 2">
    <name type="scientific">Aureimonas flava</name>
    <dbReference type="NCBI Taxonomy" id="2320271"/>
    <lineage>
        <taxon>Bacteria</taxon>
        <taxon>Pseudomonadati</taxon>
        <taxon>Pseudomonadota</taxon>
        <taxon>Alphaproteobacteria</taxon>
        <taxon>Hyphomicrobiales</taxon>
        <taxon>Aurantimonadaceae</taxon>
        <taxon>Aureimonas</taxon>
    </lineage>
</organism>
<reference evidence="2" key="1">
    <citation type="submission" date="2018-09" db="EMBL/GenBank/DDBJ databases">
        <authorList>
            <person name="Tuo L."/>
        </authorList>
    </citation>
    <scope>NUCLEOTIDE SEQUENCE [LARGE SCALE GENOMIC DNA]</scope>
    <source>
        <strain evidence="2">M2BS4Y-1</strain>
    </source>
</reference>
<gene>
    <name evidence="1" type="ORF">D3218_05595</name>
</gene>
<accession>A0A3A1WMN2</accession>
<evidence type="ECO:0000313" key="1">
    <source>
        <dbReference type="EMBL" id="RIY02816.1"/>
    </source>
</evidence>
<comment type="caution">
    <text evidence="1">The sequence shown here is derived from an EMBL/GenBank/DDBJ whole genome shotgun (WGS) entry which is preliminary data.</text>
</comment>
<dbReference type="EMBL" id="QYRN01000002">
    <property type="protein sequence ID" value="RIY02816.1"/>
    <property type="molecule type" value="Genomic_DNA"/>
</dbReference>
<sequence length="79" mass="8670">MSRYRIETGRVDGSAWVPGSFHDAINAVTDQQAVGAVREVLTRSGFEDGWGDHARVLDGERHEVARMPLDQGFWTGGNA</sequence>